<sequence length="474" mass="54456">MGGFGSVHFKNLSFAINNNTFFSNCLSSGYALALNFNFIGHGSPADIILNFIALALWRSPCQHLCASNRYKIREGYSPTKQNLIVIKFFNWLCGQAKIFSLNLSLWHSRLYQSYNNLIVLLNYTLNKLVQASLTTQYTEQPQGHQGKDSQTEFLKYSGTNLKSNSLIGAYLAGLIEGDGTIAVHDKNSTALKYRPIIIVVFKKADLPLAEYLKNLTNCGSVYIKSDRGYILWQIQDIVGVYTIVNLINGYMRTPKIEALNRTIVWLNDYIVRNQNTKLSTTKSILCAGDKIKTLEIKGIDNSFVDSNPWLAGFSDADSNFSINIHHRSNKNTTRVQLFYRLEIRQTYHRINIEEEQDHGQSYFSIMSKISCFLGSNVLSRSRIKGDKQFYSFIVMAHNKVSLIKIIDYFTKFPLLSSKHLDYLSWRYVLDLQQKNPRTTSYLDEALVIRKDFNKTRTTYNWNHLKNCYLTQKDL</sequence>
<dbReference type="AlphaFoldDB" id="A0A9W4IC85"/>
<dbReference type="Gene3D" id="3.10.28.10">
    <property type="entry name" value="Homing endonucleases"/>
    <property type="match status" value="2"/>
</dbReference>
<dbReference type="InterPro" id="IPR027434">
    <property type="entry name" value="Homing_endonucl"/>
</dbReference>
<dbReference type="SUPFAM" id="SSF55608">
    <property type="entry name" value="Homing endonucleases"/>
    <property type="match status" value="2"/>
</dbReference>
<dbReference type="GO" id="GO:0004519">
    <property type="term" value="F:endonuclease activity"/>
    <property type="evidence" value="ECO:0007669"/>
    <property type="project" value="InterPro"/>
</dbReference>
<dbReference type="OrthoDB" id="3257981at2759"/>
<dbReference type="Proteomes" id="UP001152646">
    <property type="component" value="Unassembled WGS sequence"/>
</dbReference>
<feature type="domain" description="Homing endonuclease LAGLIDADG" evidence="1">
    <location>
        <begin position="171"/>
        <end position="260"/>
    </location>
</feature>
<organism evidence="2 3">
    <name type="scientific">Penicillium salamii</name>
    <dbReference type="NCBI Taxonomy" id="1612424"/>
    <lineage>
        <taxon>Eukaryota</taxon>
        <taxon>Fungi</taxon>
        <taxon>Dikarya</taxon>
        <taxon>Ascomycota</taxon>
        <taxon>Pezizomycotina</taxon>
        <taxon>Eurotiomycetes</taxon>
        <taxon>Eurotiomycetidae</taxon>
        <taxon>Eurotiales</taxon>
        <taxon>Aspergillaceae</taxon>
        <taxon>Penicillium</taxon>
    </lineage>
</organism>
<dbReference type="FunFam" id="3.10.28.10:FF:000007">
    <property type="entry name" value="Intron-encoded DNA endonuclease aI3"/>
    <property type="match status" value="1"/>
</dbReference>
<evidence type="ECO:0000313" key="2">
    <source>
        <dbReference type="EMBL" id="CAG8258635.1"/>
    </source>
</evidence>
<dbReference type="InterPro" id="IPR004860">
    <property type="entry name" value="LAGLIDADG_dom"/>
</dbReference>
<evidence type="ECO:0000313" key="3">
    <source>
        <dbReference type="Proteomes" id="UP001152646"/>
    </source>
</evidence>
<protein>
    <recommendedName>
        <fullName evidence="1">Homing endonuclease LAGLIDADG domain-containing protein</fullName>
    </recommendedName>
</protein>
<reference evidence="2" key="1">
    <citation type="submission" date="2021-07" db="EMBL/GenBank/DDBJ databases">
        <authorList>
            <person name="Branca A.L. A."/>
        </authorList>
    </citation>
    <scope>NUCLEOTIDE SEQUENCE</scope>
</reference>
<feature type="domain" description="Homing endonuclease LAGLIDADG" evidence="1">
    <location>
        <begin position="310"/>
        <end position="428"/>
    </location>
</feature>
<dbReference type="InterPro" id="IPR051289">
    <property type="entry name" value="LAGLIDADG_Endonuclease"/>
</dbReference>
<comment type="caution">
    <text evidence="2">The sequence shown here is derived from an EMBL/GenBank/DDBJ whole genome shotgun (WGS) entry which is preliminary data.</text>
</comment>
<dbReference type="PANTHER" id="PTHR36181:SF6">
    <property type="entry name" value="INTRON-ENCODED LAGLIDADG ENDONUCLEASE FAMILY PROTEIN"/>
    <property type="match status" value="1"/>
</dbReference>
<dbReference type="PANTHER" id="PTHR36181">
    <property type="entry name" value="INTRON-ENCODED ENDONUCLEASE AI3-RELATED"/>
    <property type="match status" value="1"/>
</dbReference>
<evidence type="ECO:0000259" key="1">
    <source>
        <dbReference type="Pfam" id="PF00961"/>
    </source>
</evidence>
<dbReference type="Pfam" id="PF00961">
    <property type="entry name" value="LAGLIDADG_1"/>
    <property type="match status" value="2"/>
</dbReference>
<name>A0A9W4IC85_9EURO</name>
<gene>
    <name evidence="2" type="ORF">PSALAMII_LOCUS949</name>
</gene>
<dbReference type="GO" id="GO:0005739">
    <property type="term" value="C:mitochondrion"/>
    <property type="evidence" value="ECO:0007669"/>
    <property type="project" value="UniProtKB-ARBA"/>
</dbReference>
<accession>A0A9W4IC85</accession>
<dbReference type="EMBL" id="CAJVPA010000036">
    <property type="protein sequence ID" value="CAG8258635.1"/>
    <property type="molecule type" value="Genomic_DNA"/>
</dbReference>
<proteinExistence type="predicted"/>